<name>A0A418LVU5_9BACT</name>
<feature type="region of interest" description="Disordered" evidence="1">
    <location>
        <begin position="246"/>
        <end position="362"/>
    </location>
</feature>
<dbReference type="EMBL" id="QXED01000019">
    <property type="protein sequence ID" value="RIV17371.1"/>
    <property type="molecule type" value="Genomic_DNA"/>
</dbReference>
<evidence type="ECO:0000313" key="2">
    <source>
        <dbReference type="EMBL" id="RIV17371.1"/>
    </source>
</evidence>
<sequence length="362" mass="37964">MAQSANLSDGAREANQVSSDDAETMFGVDQAETNMVKLVDGKLEPTAKTTGDVSEDMPRIRLGSDEERALTGDDKKKYETSEAALRAGGFVTDSNAVPDDPIATAEITGNPDAGSSVNAGLPSENEAANDRTETDPNATPTSSFGGWAVPTGDMIPPTPGTPDPNNPVPPAPDTPQPPTPNGPVPEYPPLPEVPPVNPPIQEPGTEPLPDINATNFVTFTSSFSADPTAGTDMPGKIAADGVERNDVVPDGVTPAGVTPGEIVPGNQYEGMSAGPEEGMKDEPDTGESARPYDVDAKDTDTYKPGERPQEAEEMREQPRASMDESSVKADDMITGSDRSDQKSTEGLDLKYNDPEAARQDVI</sequence>
<reference evidence="2 3" key="1">
    <citation type="submission" date="2018-08" db="EMBL/GenBank/DDBJ databases">
        <title>Fibrisoma montanum sp. nov., isolated from Danxia mountain soil.</title>
        <authorList>
            <person name="Huang Y."/>
        </authorList>
    </citation>
    <scope>NUCLEOTIDE SEQUENCE [LARGE SCALE GENOMIC DNA]</scope>
    <source>
        <strain evidence="2 3">HYT19</strain>
    </source>
</reference>
<gene>
    <name evidence="2" type="ORF">DYU11_32295</name>
</gene>
<feature type="compositionally biased region" description="Polar residues" evidence="1">
    <location>
        <begin position="135"/>
        <end position="144"/>
    </location>
</feature>
<organism evidence="2 3">
    <name type="scientific">Fibrisoma montanum</name>
    <dbReference type="NCBI Taxonomy" id="2305895"/>
    <lineage>
        <taxon>Bacteria</taxon>
        <taxon>Pseudomonadati</taxon>
        <taxon>Bacteroidota</taxon>
        <taxon>Cytophagia</taxon>
        <taxon>Cytophagales</taxon>
        <taxon>Spirosomataceae</taxon>
        <taxon>Fibrisoma</taxon>
    </lineage>
</organism>
<comment type="caution">
    <text evidence="2">The sequence shown here is derived from an EMBL/GenBank/DDBJ whole genome shotgun (WGS) entry which is preliminary data.</text>
</comment>
<feature type="region of interest" description="Disordered" evidence="1">
    <location>
        <begin position="39"/>
        <end position="77"/>
    </location>
</feature>
<feature type="compositionally biased region" description="Basic and acidic residues" evidence="1">
    <location>
        <begin position="56"/>
        <end position="77"/>
    </location>
</feature>
<evidence type="ECO:0000313" key="3">
    <source>
        <dbReference type="Proteomes" id="UP000283523"/>
    </source>
</evidence>
<dbReference type="OrthoDB" id="934130at2"/>
<dbReference type="Proteomes" id="UP000283523">
    <property type="component" value="Unassembled WGS sequence"/>
</dbReference>
<evidence type="ECO:0000256" key="1">
    <source>
        <dbReference type="SAM" id="MobiDB-lite"/>
    </source>
</evidence>
<feature type="region of interest" description="Disordered" evidence="1">
    <location>
        <begin position="1"/>
        <end position="25"/>
    </location>
</feature>
<keyword evidence="3" id="KW-1185">Reference proteome</keyword>
<dbReference type="RefSeq" id="WP_119671892.1">
    <property type="nucleotide sequence ID" value="NZ_QXED01000019.1"/>
</dbReference>
<feature type="compositionally biased region" description="Basic and acidic residues" evidence="1">
    <location>
        <begin position="290"/>
        <end position="362"/>
    </location>
</feature>
<proteinExistence type="predicted"/>
<feature type="compositionally biased region" description="Pro residues" evidence="1">
    <location>
        <begin position="156"/>
        <end position="201"/>
    </location>
</feature>
<accession>A0A418LVU5</accession>
<protein>
    <submittedName>
        <fullName evidence="2">Uncharacterized protein</fullName>
    </submittedName>
</protein>
<feature type="region of interest" description="Disordered" evidence="1">
    <location>
        <begin position="89"/>
        <end position="212"/>
    </location>
</feature>
<dbReference type="AlphaFoldDB" id="A0A418LVU5"/>